<reference evidence="3" key="1">
    <citation type="submission" date="2014-11" db="EMBL/GenBank/DDBJ databases">
        <authorList>
            <person name="Otto D Thomas"/>
            <person name="Naeem Raeece"/>
        </authorList>
    </citation>
    <scope>NUCLEOTIDE SEQUENCE</scope>
</reference>
<evidence type="ECO:0000256" key="1">
    <source>
        <dbReference type="SAM" id="Coils"/>
    </source>
</evidence>
<feature type="region of interest" description="Disordered" evidence="2">
    <location>
        <begin position="313"/>
        <end position="340"/>
    </location>
</feature>
<feature type="coiled-coil region" evidence="1">
    <location>
        <begin position="167"/>
        <end position="221"/>
    </location>
</feature>
<gene>
    <name evidence="3" type="ORF">Cvel_14869</name>
</gene>
<evidence type="ECO:0000313" key="3">
    <source>
        <dbReference type="EMBL" id="CEM06267.1"/>
    </source>
</evidence>
<dbReference type="AlphaFoldDB" id="A0A0G4F3P8"/>
<name>A0A0G4F3P8_9ALVE</name>
<dbReference type="VEuPathDB" id="CryptoDB:Cvel_14869"/>
<organism evidence="3">
    <name type="scientific">Chromera velia CCMP2878</name>
    <dbReference type="NCBI Taxonomy" id="1169474"/>
    <lineage>
        <taxon>Eukaryota</taxon>
        <taxon>Sar</taxon>
        <taxon>Alveolata</taxon>
        <taxon>Colpodellida</taxon>
        <taxon>Chromeraceae</taxon>
        <taxon>Chromera</taxon>
    </lineage>
</organism>
<evidence type="ECO:0000256" key="2">
    <source>
        <dbReference type="SAM" id="MobiDB-lite"/>
    </source>
</evidence>
<protein>
    <submittedName>
        <fullName evidence="3">Uncharacterized protein</fullName>
    </submittedName>
</protein>
<proteinExistence type="predicted"/>
<accession>A0A0G4F3P8</accession>
<sequence>MISSALVPSCVEVQHSVSQAAAEKFEENLRAVSSLPDTKQPGLLSGCHASSIHLSSSARQVIALSNQALQLFQRVRRAAIDLEEMDLQRLRQTCRYLETFRDHVVPDHEDPSFFSSGTVLSQALTPTPFEYSWMKETGRKSGGGVGSPLSVQRLDAHPVFLSLETEMEKETERVTRLMESAKTQKRKREKETGRENGRVCANDEEVRLQNLDRAIEALTLVTRDLNALLFGGLSEEEGDKEGGREGGGSAGRLREAREEWERTKRRVSMMPERERNQMRQRLQDCFDRCEAAFSPLSSLEEETKAVNACVQEAAGRGPERRRRSEKEATSGNAASLHDLPDPLEFQRRAVEVLGDPREASRLSALVAGLAQIPPNPHLPPRVPARPPPSGGCSAEPVAPPPLIFPDAYDVRDLQQLLERECIAGEAACREEEQECEALLQNVEALLMKETESKKEEAIIIEY</sequence>
<dbReference type="EMBL" id="CDMZ01000083">
    <property type="protein sequence ID" value="CEM06267.1"/>
    <property type="molecule type" value="Genomic_DNA"/>
</dbReference>
<keyword evidence="1" id="KW-0175">Coiled coil</keyword>
<feature type="region of interest" description="Disordered" evidence="2">
    <location>
        <begin position="235"/>
        <end position="258"/>
    </location>
</feature>